<comment type="caution">
    <text evidence="2">The sequence shown here is derived from an EMBL/GenBank/DDBJ whole genome shotgun (WGS) entry which is preliminary data.</text>
</comment>
<reference evidence="2 3" key="1">
    <citation type="journal article" date="2015" name="Sci. Rep.">
        <title>Genome of the facultative scuticociliatosis pathogen Pseudocohnilembus persalinus provides insight into its virulence through horizontal gene transfer.</title>
        <authorList>
            <person name="Xiong J."/>
            <person name="Wang G."/>
            <person name="Cheng J."/>
            <person name="Tian M."/>
            <person name="Pan X."/>
            <person name="Warren A."/>
            <person name="Jiang C."/>
            <person name="Yuan D."/>
            <person name="Miao W."/>
        </authorList>
    </citation>
    <scope>NUCLEOTIDE SEQUENCE [LARGE SCALE GENOMIC DNA]</scope>
    <source>
        <strain evidence="2">36N120E</strain>
    </source>
</reference>
<dbReference type="EMBL" id="LDAU01000084">
    <property type="protein sequence ID" value="KRX07280.1"/>
    <property type="molecule type" value="Genomic_DNA"/>
</dbReference>
<protein>
    <submittedName>
        <fullName evidence="2">Uncharacterized protein</fullName>
    </submittedName>
</protein>
<accession>A0A0V0QZ07</accession>
<keyword evidence="3" id="KW-1185">Reference proteome</keyword>
<name>A0A0V0QZ07_PSEPJ</name>
<gene>
    <name evidence="2" type="ORF">PPERSA_06895</name>
</gene>
<evidence type="ECO:0000313" key="3">
    <source>
        <dbReference type="Proteomes" id="UP000054937"/>
    </source>
</evidence>
<organism evidence="2 3">
    <name type="scientific">Pseudocohnilembus persalinus</name>
    <name type="common">Ciliate</name>
    <dbReference type="NCBI Taxonomy" id="266149"/>
    <lineage>
        <taxon>Eukaryota</taxon>
        <taxon>Sar</taxon>
        <taxon>Alveolata</taxon>
        <taxon>Ciliophora</taxon>
        <taxon>Intramacronucleata</taxon>
        <taxon>Oligohymenophorea</taxon>
        <taxon>Scuticociliatia</taxon>
        <taxon>Philasterida</taxon>
        <taxon>Pseudocohnilembidae</taxon>
        <taxon>Pseudocohnilembus</taxon>
    </lineage>
</organism>
<feature type="region of interest" description="Disordered" evidence="1">
    <location>
        <begin position="1"/>
        <end position="34"/>
    </location>
</feature>
<dbReference type="AlphaFoldDB" id="A0A0V0QZ07"/>
<evidence type="ECO:0000256" key="1">
    <source>
        <dbReference type="SAM" id="MobiDB-lite"/>
    </source>
</evidence>
<evidence type="ECO:0000313" key="2">
    <source>
        <dbReference type="EMBL" id="KRX07280.1"/>
    </source>
</evidence>
<sequence length="296" mass="35030">MGCQQGKLKKPNQSGSYIKNKQSSKQIQKVNENDKFRKNYSLEYQKSNENNQQTRALSLDSRQIELQLSCIKNLQQQYTGEQENESQNQTQKYQLSPQQQFYVTYRNENYINIKKKIQLNNQIKNSNYQNCKSENQTYLNSNQENEIHYNKFRSQTQNSEIQNQFGTQKQDTQPNYIVNINQEKALNLLAQNNNYQPAFVSILQKEKIQQKKEREEFLSNLKQNGIVNLKIRKSNTNNNSSFKQNSGNKISKFVSSPRNSYDNKNQIKGNYEYIQIQMNQLEECEEKIIKQNKILK</sequence>
<feature type="compositionally biased region" description="Low complexity" evidence="1">
    <location>
        <begin position="18"/>
        <end position="29"/>
    </location>
</feature>
<dbReference type="InParanoid" id="A0A0V0QZ07"/>
<dbReference type="Proteomes" id="UP000054937">
    <property type="component" value="Unassembled WGS sequence"/>
</dbReference>
<proteinExistence type="predicted"/>
<feature type="region of interest" description="Disordered" evidence="1">
    <location>
        <begin position="235"/>
        <end position="261"/>
    </location>
</feature>